<feature type="region of interest" description="Disordered" evidence="1">
    <location>
        <begin position="196"/>
        <end position="216"/>
    </location>
</feature>
<evidence type="ECO:0000313" key="4">
    <source>
        <dbReference type="Proteomes" id="UP001165405"/>
    </source>
</evidence>
<proteinExistence type="predicted"/>
<name>A0AA41QGD2_9MICO</name>
<dbReference type="EMBL" id="JAKGSG010000034">
    <property type="protein sequence ID" value="MCF4121692.1"/>
    <property type="molecule type" value="Genomic_DNA"/>
</dbReference>
<reference evidence="3" key="1">
    <citation type="submission" date="2022-01" db="EMBL/GenBank/DDBJ databases">
        <title>Antribacter sp. nov., isolated from Guizhou of China.</title>
        <authorList>
            <person name="Chengliang C."/>
            <person name="Ya Z."/>
        </authorList>
    </citation>
    <scope>NUCLEOTIDE SEQUENCE</scope>
    <source>
        <strain evidence="3">KLBMP 9083</strain>
    </source>
</reference>
<feature type="transmembrane region" description="Helical" evidence="2">
    <location>
        <begin position="38"/>
        <end position="57"/>
    </location>
</feature>
<dbReference type="AlphaFoldDB" id="A0AA41QGD2"/>
<protein>
    <submittedName>
        <fullName evidence="3">Uncharacterized protein</fullName>
    </submittedName>
</protein>
<keyword evidence="2" id="KW-0472">Membrane</keyword>
<keyword evidence="2" id="KW-1133">Transmembrane helix</keyword>
<keyword evidence="4" id="KW-1185">Reference proteome</keyword>
<feature type="transmembrane region" description="Helical" evidence="2">
    <location>
        <begin position="12"/>
        <end position="32"/>
    </location>
</feature>
<evidence type="ECO:0000256" key="2">
    <source>
        <dbReference type="SAM" id="Phobius"/>
    </source>
</evidence>
<comment type="caution">
    <text evidence="3">The sequence shown here is derived from an EMBL/GenBank/DDBJ whole genome shotgun (WGS) entry which is preliminary data.</text>
</comment>
<keyword evidence="2" id="KW-0812">Transmembrane</keyword>
<organism evidence="3 4">
    <name type="scientific">Antribacter soli</name>
    <dbReference type="NCBI Taxonomy" id="2910976"/>
    <lineage>
        <taxon>Bacteria</taxon>
        <taxon>Bacillati</taxon>
        <taxon>Actinomycetota</taxon>
        <taxon>Actinomycetes</taxon>
        <taxon>Micrococcales</taxon>
        <taxon>Promicromonosporaceae</taxon>
        <taxon>Antribacter</taxon>
    </lineage>
</organism>
<accession>A0AA41QGD2</accession>
<evidence type="ECO:0000256" key="1">
    <source>
        <dbReference type="SAM" id="MobiDB-lite"/>
    </source>
</evidence>
<evidence type="ECO:0000313" key="3">
    <source>
        <dbReference type="EMBL" id="MCF4121692.1"/>
    </source>
</evidence>
<dbReference type="RefSeq" id="WP_236089489.1">
    <property type="nucleotide sequence ID" value="NZ_JAKGSG010000034.1"/>
</dbReference>
<sequence length="216" mass="21387">MVSPSAGGARLARALLWAVLVVALATGAHVLASGHSPPLVLVAGLTVLLLPVASAVTRTQVRWPAGLALAGVGQFLLHHAFQVLGDAGCTTGPAVAGATTASAHLGHGAPGAPALVAADVAASCSAHGVGVGWGMSMIAGHAVATVATVGLLVGVERGIWWFAGWLFRPVLVVPSRVPVLVRQVVPGVLFVPRSLPGSTAHPTRGPPSVLLTGTAG</sequence>
<gene>
    <name evidence="3" type="ORF">L1785_11935</name>
</gene>
<dbReference type="Proteomes" id="UP001165405">
    <property type="component" value="Unassembled WGS sequence"/>
</dbReference>